<dbReference type="InterPro" id="IPR036249">
    <property type="entry name" value="Thioredoxin-like_sf"/>
</dbReference>
<evidence type="ECO:0000313" key="3">
    <source>
        <dbReference type="Proteomes" id="UP000053806"/>
    </source>
</evidence>
<dbReference type="SUPFAM" id="SSF52833">
    <property type="entry name" value="Thioredoxin-like"/>
    <property type="match status" value="1"/>
</dbReference>
<dbReference type="Pfam" id="PF13905">
    <property type="entry name" value="Thioredoxin_8"/>
    <property type="match status" value="1"/>
</dbReference>
<dbReference type="EMBL" id="KK610278">
    <property type="protein sequence ID" value="KFW11695.1"/>
    <property type="molecule type" value="Genomic_DNA"/>
</dbReference>
<proteinExistence type="predicted"/>
<dbReference type="PROSITE" id="PS51352">
    <property type="entry name" value="THIOREDOXIN_2"/>
    <property type="match status" value="1"/>
</dbReference>
<gene>
    <name evidence="2" type="ORF">N327_05398</name>
</gene>
<dbReference type="PANTHER" id="PTHR47109:SF1">
    <property type="entry name" value="NUCLEOREDOXIN-LIKE PROTEIN 1"/>
    <property type="match status" value="1"/>
</dbReference>
<dbReference type="Gene3D" id="3.40.30.10">
    <property type="entry name" value="Glutaredoxin"/>
    <property type="match status" value="1"/>
</dbReference>
<reference evidence="2 3" key="1">
    <citation type="submission" date="2014-04" db="EMBL/GenBank/DDBJ databases">
        <title>Genome evolution of avian class.</title>
        <authorList>
            <person name="Zhang G."/>
            <person name="Li C."/>
        </authorList>
    </citation>
    <scope>NUCLEOTIDE SEQUENCE [LARGE SCALE GENOMIC DNA]</scope>
    <source>
        <strain evidence="2">BGI_N327</strain>
    </source>
</reference>
<accession>A0A093J9J0</accession>
<protein>
    <submittedName>
        <fullName evidence="2">Nucleoredoxin-like 1</fullName>
    </submittedName>
</protein>
<dbReference type="GO" id="GO:0045494">
    <property type="term" value="P:photoreceptor cell maintenance"/>
    <property type="evidence" value="ECO:0007669"/>
    <property type="project" value="InterPro"/>
</dbReference>
<dbReference type="InterPro" id="IPR012336">
    <property type="entry name" value="Thioredoxin-like_fold"/>
</dbReference>
<dbReference type="Proteomes" id="UP000053806">
    <property type="component" value="Unassembled WGS sequence"/>
</dbReference>
<name>A0A093J9J0_FULGA</name>
<dbReference type="GO" id="GO:0005739">
    <property type="term" value="C:mitochondrion"/>
    <property type="evidence" value="ECO:0007669"/>
    <property type="project" value="TreeGrafter"/>
</dbReference>
<dbReference type="InterPro" id="IPR029520">
    <property type="entry name" value="RdCVF"/>
</dbReference>
<dbReference type="AlphaFoldDB" id="A0A093J9J0"/>
<sequence length="209" mass="24315">MAALFTGKILMANREQDEVETERELGRALDNKVLLLYFGSGQCPRCRQFSPLLKDFFLRLTDEFYVERASQLGLLVLVYVSRDETEEEQSAFLRTMPKRWLAVPFGDAFKRELELRFAVSEVPAVVVLKPNGEVIVGNAVEEIRRMGPACFRNWQEAAELVDRNFLLAEDFDDWTRRSITDPIRRLKYKLDKKTEAKNKERREEGEESS</sequence>
<feature type="domain" description="Thioredoxin" evidence="1">
    <location>
        <begin position="1"/>
        <end position="145"/>
    </location>
</feature>
<evidence type="ECO:0000259" key="1">
    <source>
        <dbReference type="PROSITE" id="PS51352"/>
    </source>
</evidence>
<dbReference type="PANTHER" id="PTHR47109">
    <property type="entry name" value="NUCLEOREDOXIN-LIKE PROTEIN 1"/>
    <property type="match status" value="1"/>
</dbReference>
<evidence type="ECO:0000313" key="2">
    <source>
        <dbReference type="EMBL" id="KFW11695.1"/>
    </source>
</evidence>
<keyword evidence="3" id="KW-1185">Reference proteome</keyword>
<organism evidence="2 3">
    <name type="scientific">Fulmarus glacialis</name>
    <name type="common">Northern fulmar</name>
    <dbReference type="NCBI Taxonomy" id="30455"/>
    <lineage>
        <taxon>Eukaryota</taxon>
        <taxon>Metazoa</taxon>
        <taxon>Chordata</taxon>
        <taxon>Craniata</taxon>
        <taxon>Vertebrata</taxon>
        <taxon>Euteleostomi</taxon>
        <taxon>Archelosauria</taxon>
        <taxon>Archosauria</taxon>
        <taxon>Dinosauria</taxon>
        <taxon>Saurischia</taxon>
        <taxon>Theropoda</taxon>
        <taxon>Coelurosauria</taxon>
        <taxon>Aves</taxon>
        <taxon>Neognathae</taxon>
        <taxon>Neoaves</taxon>
        <taxon>Aequornithes</taxon>
        <taxon>Procellariiformes</taxon>
        <taxon>Procellariidae</taxon>
        <taxon>Fulmarus</taxon>
    </lineage>
</organism>
<dbReference type="InterPro" id="IPR013766">
    <property type="entry name" value="Thioredoxin_domain"/>
</dbReference>